<dbReference type="Proteomes" id="UP001182556">
    <property type="component" value="Unassembled WGS sequence"/>
</dbReference>
<protein>
    <recommendedName>
        <fullName evidence="3">Phytanoyl-CoA dioxygenase</fullName>
    </recommendedName>
</protein>
<dbReference type="Gene3D" id="2.60.120.620">
    <property type="entry name" value="q2cbj1_9rhob like domain"/>
    <property type="match status" value="1"/>
</dbReference>
<organism evidence="1 2">
    <name type="scientific">Papiliotrema laurentii</name>
    <name type="common">Cryptococcus laurentii</name>
    <dbReference type="NCBI Taxonomy" id="5418"/>
    <lineage>
        <taxon>Eukaryota</taxon>
        <taxon>Fungi</taxon>
        <taxon>Dikarya</taxon>
        <taxon>Basidiomycota</taxon>
        <taxon>Agaricomycotina</taxon>
        <taxon>Tremellomycetes</taxon>
        <taxon>Tremellales</taxon>
        <taxon>Rhynchogastremaceae</taxon>
        <taxon>Papiliotrema</taxon>
    </lineage>
</organism>
<dbReference type="AlphaFoldDB" id="A0AAD9CYI0"/>
<dbReference type="InterPro" id="IPR008775">
    <property type="entry name" value="Phytyl_CoA_dOase-like"/>
</dbReference>
<comment type="caution">
    <text evidence="1">The sequence shown here is derived from an EMBL/GenBank/DDBJ whole genome shotgun (WGS) entry which is preliminary data.</text>
</comment>
<evidence type="ECO:0000313" key="1">
    <source>
        <dbReference type="EMBL" id="KAK1921471.1"/>
    </source>
</evidence>
<reference evidence="1" key="1">
    <citation type="submission" date="2023-02" db="EMBL/GenBank/DDBJ databases">
        <title>Identification and recombinant expression of a fungal hydrolase from Papiliotrema laurentii that hydrolyzes apple cutin and clears colloidal polyester polyurethane.</title>
        <authorList>
            <consortium name="DOE Joint Genome Institute"/>
            <person name="Roman V.A."/>
            <person name="Bojanowski C."/>
            <person name="Crable B.R."/>
            <person name="Wagner D.N."/>
            <person name="Hung C.S."/>
            <person name="Nadeau L.J."/>
            <person name="Schratz L."/>
            <person name="Haridas S."/>
            <person name="Pangilinan J."/>
            <person name="Lipzen A."/>
            <person name="Na H."/>
            <person name="Yan M."/>
            <person name="Ng V."/>
            <person name="Grigoriev I.V."/>
            <person name="Spatafora J.W."/>
            <person name="Barlow D."/>
            <person name="Biffinger J."/>
            <person name="Kelley-Loughnane N."/>
            <person name="Varaljay V.A."/>
            <person name="Crookes-Goodson W.J."/>
        </authorList>
    </citation>
    <scope>NUCLEOTIDE SEQUENCE</scope>
    <source>
        <strain evidence="1">5307AH</strain>
    </source>
</reference>
<dbReference type="SUPFAM" id="SSF51197">
    <property type="entry name" value="Clavaminate synthase-like"/>
    <property type="match status" value="1"/>
</dbReference>
<accession>A0AAD9CYI0</accession>
<evidence type="ECO:0008006" key="3">
    <source>
        <dbReference type="Google" id="ProtNLM"/>
    </source>
</evidence>
<name>A0AAD9CYI0_PAPLA</name>
<evidence type="ECO:0000313" key="2">
    <source>
        <dbReference type="Proteomes" id="UP001182556"/>
    </source>
</evidence>
<proteinExistence type="predicted"/>
<sequence>MLGLRTRPDEPFDESDMDHFHQLCSRTARKDDYHLCCRVEHNVPVFSGERLRQALALPYGREQAMNELYQCLLSGPGVFVVTGLFDDSAIVDRANKALEGLTRHGEVGNRARENEFASRATESNSFQNHASSDPGNFVDYYSNELIALAAEAWLGLGYQISGQHCHNVNPAGKAHHPHWDDHLGFQSEATACKVPMMTQITSQFLTLQLAVAHSDMPLGSGPTRLLPFSHLYPHGYLAYPHKMFVQYFTDHHITPALSKGDGLFFNPALFHAAREIVSVCKGISVNWLQISACWTRTMQRVDRAAVLRAVWEDILRFKRTATGVRLDALVTALGDSIPSPTRLDLDPPLAEGACFLSQRDIVQRGVLEEWSRERLLEVLAAWKHRYKG</sequence>
<dbReference type="Pfam" id="PF05721">
    <property type="entry name" value="PhyH"/>
    <property type="match status" value="1"/>
</dbReference>
<keyword evidence="2" id="KW-1185">Reference proteome</keyword>
<gene>
    <name evidence="1" type="ORF">DB88DRAFT_500842</name>
</gene>
<dbReference type="EMBL" id="JAODAN010000011">
    <property type="protein sequence ID" value="KAK1921471.1"/>
    <property type="molecule type" value="Genomic_DNA"/>
</dbReference>